<protein>
    <submittedName>
        <fullName evidence="4">CBS domain-containing protein</fullName>
    </submittedName>
</protein>
<dbReference type="OrthoDB" id="9807125at2"/>
<comment type="caution">
    <text evidence="4">The sequence shown here is derived from an EMBL/GenBank/DDBJ whole genome shotgun (WGS) entry which is preliminary data.</text>
</comment>
<sequence length="144" mass="15873">MNVAEILSAKGSAVVTVRPEQTIEMVVHRLRMEKIGAVIVSSDGNSIDGILSERDIAWGLTDHGAELMHKPVGELMTKSVITCSPDDHVAQIARVMTQRRIRHLPVVEHGRLIGIVSVGDVVKHRLAELELEANVLRDYAVSRR</sequence>
<organism evidence="4 5">
    <name type="scientific">Propylenella binzhouense</name>
    <dbReference type="NCBI Taxonomy" id="2555902"/>
    <lineage>
        <taxon>Bacteria</taxon>
        <taxon>Pseudomonadati</taxon>
        <taxon>Pseudomonadota</taxon>
        <taxon>Alphaproteobacteria</taxon>
        <taxon>Hyphomicrobiales</taxon>
        <taxon>Propylenellaceae</taxon>
        <taxon>Propylenella</taxon>
    </lineage>
</organism>
<dbReference type="SMART" id="SM00116">
    <property type="entry name" value="CBS"/>
    <property type="match status" value="2"/>
</dbReference>
<keyword evidence="1 2" id="KW-0129">CBS domain</keyword>
<dbReference type="Gene3D" id="3.10.580.10">
    <property type="entry name" value="CBS-domain"/>
    <property type="match status" value="1"/>
</dbReference>
<accession>A0A964WSY7</accession>
<dbReference type="Pfam" id="PF00571">
    <property type="entry name" value="CBS"/>
    <property type="match status" value="2"/>
</dbReference>
<dbReference type="InterPro" id="IPR051257">
    <property type="entry name" value="Diverse_CBS-Domain"/>
</dbReference>
<dbReference type="AlphaFoldDB" id="A0A964WSY7"/>
<dbReference type="PROSITE" id="PS51371">
    <property type="entry name" value="CBS"/>
    <property type="match status" value="1"/>
</dbReference>
<dbReference type="SUPFAM" id="SSF54631">
    <property type="entry name" value="CBS-domain pair"/>
    <property type="match status" value="1"/>
</dbReference>
<evidence type="ECO:0000259" key="3">
    <source>
        <dbReference type="PROSITE" id="PS51371"/>
    </source>
</evidence>
<evidence type="ECO:0000256" key="1">
    <source>
        <dbReference type="ARBA" id="ARBA00023122"/>
    </source>
</evidence>
<dbReference type="CDD" id="cd04623">
    <property type="entry name" value="CBS_pair_bac_euk"/>
    <property type="match status" value="1"/>
</dbReference>
<reference evidence="4" key="1">
    <citation type="submission" date="2019-03" db="EMBL/GenBank/DDBJ databases">
        <title>Afifella sp. nov., isolated from activated sludge.</title>
        <authorList>
            <person name="Li Q."/>
            <person name="Liu Y."/>
        </authorList>
    </citation>
    <scope>NUCLEOTIDE SEQUENCE</scope>
    <source>
        <strain evidence="4">L72</strain>
    </source>
</reference>
<dbReference type="PANTHER" id="PTHR43080">
    <property type="entry name" value="CBS DOMAIN-CONTAINING PROTEIN CBSX3, MITOCHONDRIAL"/>
    <property type="match status" value="1"/>
</dbReference>
<proteinExistence type="predicted"/>
<dbReference type="PANTHER" id="PTHR43080:SF2">
    <property type="entry name" value="CBS DOMAIN-CONTAINING PROTEIN"/>
    <property type="match status" value="1"/>
</dbReference>
<dbReference type="RefSeq" id="WP_161139811.1">
    <property type="nucleotide sequence ID" value="NZ_SPKJ01000015.1"/>
</dbReference>
<keyword evidence="5" id="KW-1185">Reference proteome</keyword>
<name>A0A964WSY7_9HYPH</name>
<evidence type="ECO:0000313" key="4">
    <source>
        <dbReference type="EMBL" id="MYZ47464.1"/>
    </source>
</evidence>
<dbReference type="InterPro" id="IPR046342">
    <property type="entry name" value="CBS_dom_sf"/>
</dbReference>
<dbReference type="InterPro" id="IPR044725">
    <property type="entry name" value="CBSX3_CBS_dom"/>
</dbReference>
<dbReference type="Proteomes" id="UP000773614">
    <property type="component" value="Unassembled WGS sequence"/>
</dbReference>
<evidence type="ECO:0000256" key="2">
    <source>
        <dbReference type="PROSITE-ProRule" id="PRU00703"/>
    </source>
</evidence>
<feature type="domain" description="CBS" evidence="3">
    <location>
        <begin position="76"/>
        <end position="131"/>
    </location>
</feature>
<evidence type="ECO:0000313" key="5">
    <source>
        <dbReference type="Proteomes" id="UP000773614"/>
    </source>
</evidence>
<gene>
    <name evidence="4" type="ORF">E4O86_07040</name>
</gene>
<dbReference type="EMBL" id="SPKJ01000015">
    <property type="protein sequence ID" value="MYZ47464.1"/>
    <property type="molecule type" value="Genomic_DNA"/>
</dbReference>
<dbReference type="InterPro" id="IPR000644">
    <property type="entry name" value="CBS_dom"/>
</dbReference>